<dbReference type="Proteomes" id="UP001323405">
    <property type="component" value="Unassembled WGS sequence"/>
</dbReference>
<comment type="similarity">
    <text evidence="3">Belongs to the metallo-dependent hydrolases superfamily.</text>
</comment>
<dbReference type="EMBL" id="JAFFHA010000009">
    <property type="protein sequence ID" value="KAK4650749.1"/>
    <property type="molecule type" value="Genomic_DNA"/>
</dbReference>
<evidence type="ECO:0000256" key="2">
    <source>
        <dbReference type="ARBA" id="ARBA00023239"/>
    </source>
</evidence>
<sequence>MPSSKKKKPQQPAQGEPSNPTAPAVETTDPQTNKPNIVDIHTHMYPASYIKLLESRNTIPLIRSFPGHPEPRLVLLPSEVPLLSNPSPSHPPGRPLTEAYTSLDAKIAFMDKHNISISVLSLANPWLEFLSTSPDPSSLLEPALRINVEFEVMCNQHPGRLYFFGVLPLHPENTLCALPLVLSMKMKFKHCRGVIIGTNGLGKGLDDPDMEDVFEMLEEDDLPIFLHPHYGLPNQVFGERAEKGEYGHVLSLALGFPMETTVAVSRMYLSGMFDKFPKLKVILAHGGGTLPFLAARIESCIRHDGYLHKKEKEGRGKIKRSIWEVLNSQVYLDAVVYGEVGLKAAIQASGERGVERLMFGTDHPFFPPLEEGEEEWGSVVMNTEAVNKGLGEGSKEARMVLEENAIKILNLEKP</sequence>
<keyword evidence="7" id="KW-1185">Reference proteome</keyword>
<feature type="region of interest" description="Disordered" evidence="4">
    <location>
        <begin position="1"/>
        <end position="37"/>
    </location>
</feature>
<evidence type="ECO:0000256" key="4">
    <source>
        <dbReference type="SAM" id="MobiDB-lite"/>
    </source>
</evidence>
<gene>
    <name evidence="6" type="ORF">QC762_0113250</name>
</gene>
<organism evidence="6 7">
    <name type="scientific">Podospora pseudocomata</name>
    <dbReference type="NCBI Taxonomy" id="2093779"/>
    <lineage>
        <taxon>Eukaryota</taxon>
        <taxon>Fungi</taxon>
        <taxon>Dikarya</taxon>
        <taxon>Ascomycota</taxon>
        <taxon>Pezizomycotina</taxon>
        <taxon>Sordariomycetes</taxon>
        <taxon>Sordariomycetidae</taxon>
        <taxon>Sordariales</taxon>
        <taxon>Podosporaceae</taxon>
        <taxon>Podospora</taxon>
    </lineage>
</organism>
<dbReference type="PANTHER" id="PTHR21240">
    <property type="entry name" value="2-AMINO-3-CARBOXYLMUCONATE-6-SEMIALDEHYDE DECARBOXYLASE"/>
    <property type="match status" value="1"/>
</dbReference>
<dbReference type="RefSeq" id="XP_062739724.1">
    <property type="nucleotide sequence ID" value="XM_062884330.1"/>
</dbReference>
<evidence type="ECO:0000256" key="3">
    <source>
        <dbReference type="RuleBase" id="RU366045"/>
    </source>
</evidence>
<dbReference type="PANTHER" id="PTHR21240:SF28">
    <property type="entry name" value="ISO-OROTATE DECARBOXYLASE (EUROFUNG)"/>
    <property type="match status" value="1"/>
</dbReference>
<name>A0ABR0G4X4_9PEZI</name>
<evidence type="ECO:0000313" key="7">
    <source>
        <dbReference type="Proteomes" id="UP001323405"/>
    </source>
</evidence>
<dbReference type="GeneID" id="87904170"/>
<dbReference type="InterPro" id="IPR032466">
    <property type="entry name" value="Metal_Hydrolase"/>
</dbReference>
<evidence type="ECO:0000256" key="1">
    <source>
        <dbReference type="ARBA" id="ARBA00022793"/>
    </source>
</evidence>
<comment type="caution">
    <text evidence="6">The sequence shown here is derived from an EMBL/GenBank/DDBJ whole genome shotgun (WGS) entry which is preliminary data.</text>
</comment>
<dbReference type="InterPro" id="IPR006680">
    <property type="entry name" value="Amidohydro-rel"/>
</dbReference>
<dbReference type="InterPro" id="IPR032465">
    <property type="entry name" value="ACMSD"/>
</dbReference>
<keyword evidence="1 3" id="KW-0210">Decarboxylase</keyword>
<protein>
    <recommendedName>
        <fullName evidence="5">Amidohydrolase-related domain-containing protein</fullName>
    </recommendedName>
</protein>
<evidence type="ECO:0000313" key="6">
    <source>
        <dbReference type="EMBL" id="KAK4650749.1"/>
    </source>
</evidence>
<feature type="domain" description="Amidohydrolase-related" evidence="5">
    <location>
        <begin position="152"/>
        <end position="411"/>
    </location>
</feature>
<accession>A0ABR0G4X4</accession>
<dbReference type="Gene3D" id="3.20.20.140">
    <property type="entry name" value="Metal-dependent hydrolases"/>
    <property type="match status" value="1"/>
</dbReference>
<proteinExistence type="inferred from homology"/>
<keyword evidence="2 3" id="KW-0456">Lyase</keyword>
<dbReference type="SUPFAM" id="SSF51556">
    <property type="entry name" value="Metallo-dependent hydrolases"/>
    <property type="match status" value="1"/>
</dbReference>
<dbReference type="Pfam" id="PF04909">
    <property type="entry name" value="Amidohydro_2"/>
    <property type="match status" value="1"/>
</dbReference>
<reference evidence="6 7" key="1">
    <citation type="journal article" date="2023" name="bioRxiv">
        <title>High-quality genome assemblies of four members of thePodospora anserinaspecies complex.</title>
        <authorList>
            <person name="Ament-Velasquez S.L."/>
            <person name="Vogan A.A."/>
            <person name="Wallerman O."/>
            <person name="Hartmann F."/>
            <person name="Gautier V."/>
            <person name="Silar P."/>
            <person name="Giraud T."/>
            <person name="Johannesson H."/>
        </authorList>
    </citation>
    <scope>NUCLEOTIDE SEQUENCE [LARGE SCALE GENOMIC DNA]</scope>
    <source>
        <strain evidence="6 7">CBS 415.72m</strain>
    </source>
</reference>
<evidence type="ECO:0000259" key="5">
    <source>
        <dbReference type="Pfam" id="PF04909"/>
    </source>
</evidence>